<dbReference type="SUPFAM" id="SSF48576">
    <property type="entry name" value="Terpenoid synthases"/>
    <property type="match status" value="2"/>
</dbReference>
<dbReference type="SFLD" id="SFLDS00005">
    <property type="entry name" value="Isoprenoid_Synthase_Type_I"/>
    <property type="match status" value="2"/>
</dbReference>
<protein>
    <recommendedName>
        <fullName evidence="2">Terpene synthase</fullName>
        <ecNumber evidence="2">4.2.3.-</ecNumber>
    </recommendedName>
</protein>
<name>A0A365GZB0_9ACTN</name>
<proteinExistence type="inferred from homology"/>
<evidence type="ECO:0000256" key="1">
    <source>
        <dbReference type="ARBA" id="ARBA00023239"/>
    </source>
</evidence>
<dbReference type="EC" id="4.2.3.-" evidence="2"/>
<reference evidence="3 4" key="1">
    <citation type="submission" date="2018-06" db="EMBL/GenBank/DDBJ databases">
        <title>Actinomadura craniellae sp. nov. isolated from marine sponge Craniella sp.</title>
        <authorList>
            <person name="Li L."/>
            <person name="Xu Q.H."/>
            <person name="Lin H.W."/>
            <person name="Lu Y.H."/>
        </authorList>
    </citation>
    <scope>NUCLEOTIDE SEQUENCE [LARGE SCALE GENOMIC DNA]</scope>
    <source>
        <strain evidence="3 4">LHW63021</strain>
    </source>
</reference>
<dbReference type="EMBL" id="QLYX01000014">
    <property type="protein sequence ID" value="RAY12175.1"/>
    <property type="molecule type" value="Genomic_DNA"/>
</dbReference>
<keyword evidence="2" id="KW-0479">Metal-binding</keyword>
<gene>
    <name evidence="3" type="ORF">DPM19_25975</name>
</gene>
<keyword evidence="2" id="KW-0460">Magnesium</keyword>
<keyword evidence="4" id="KW-1185">Reference proteome</keyword>
<dbReference type="PANTHER" id="PTHR35201:SF4">
    <property type="entry name" value="BETA-PINACENE SYNTHASE-RELATED"/>
    <property type="match status" value="1"/>
</dbReference>
<dbReference type="SFLD" id="SFLDG01020">
    <property type="entry name" value="Terpene_Cyclase_Like_2"/>
    <property type="match status" value="2"/>
</dbReference>
<evidence type="ECO:0000313" key="3">
    <source>
        <dbReference type="EMBL" id="RAY12175.1"/>
    </source>
</evidence>
<dbReference type="Gene3D" id="1.10.600.10">
    <property type="entry name" value="Farnesyl Diphosphate Synthase"/>
    <property type="match status" value="2"/>
</dbReference>
<dbReference type="GO" id="GO:0046872">
    <property type="term" value="F:metal ion binding"/>
    <property type="evidence" value="ECO:0007669"/>
    <property type="project" value="UniProtKB-KW"/>
</dbReference>
<dbReference type="Pfam" id="PF19086">
    <property type="entry name" value="Terpene_syn_C_2"/>
    <property type="match status" value="2"/>
</dbReference>
<comment type="cofactor">
    <cofactor evidence="2">
        <name>Mg(2+)</name>
        <dbReference type="ChEBI" id="CHEBI:18420"/>
    </cofactor>
</comment>
<organism evidence="3 4">
    <name type="scientific">Actinomadura craniellae</name>
    <dbReference type="NCBI Taxonomy" id="2231787"/>
    <lineage>
        <taxon>Bacteria</taxon>
        <taxon>Bacillati</taxon>
        <taxon>Actinomycetota</taxon>
        <taxon>Actinomycetes</taxon>
        <taxon>Streptosporangiales</taxon>
        <taxon>Thermomonosporaceae</taxon>
        <taxon>Actinomadura</taxon>
    </lineage>
</organism>
<keyword evidence="1 2" id="KW-0456">Lyase</keyword>
<sequence length="749" mass="83588">MQPFELPDFYTPHPARINPHLEGARAHTREWARQMGMLDDTRDPGTPEVWDAEKLEAMDYALLCAYTHPDCSGPMLDLITDWYVWVFYFDDHFLETFKRPRDHAGAEAYLARLPAFMPLDPAAGTPEPTNAVERGLADLWARTVPERSAQWRRRFATSTRNLLDESLWELANIGDDRVPNPIEYVEMRRKVGGAPWSADLVEHAVGAEVPEEVAGTRPLRVLKDAFSDGVHLRNDIFSYQRETESEGEINNCVLVVERFLGLGPQDAADTVNRLLTSRLQQFENTALTELPPLFEEHGLGPAERASVLAYVQGLQDWQAGGHDWHLASSRYMNKGGSRRTLGGPTGLGTATARIPLPRGAQGLVALNKHLHIPYQRVGPTPLPDFHMPYPARMNPHLERARAGCVRWCGEMGMYGPVARHPHPLWDARQLAGTDFAVCAGAIDPDGSAEDLDLATQWLAWGTYADDYFPATFNRDRDMAGAKAFNARLPEFMPLDCGAVPPPANPVEAGLADLWRRTAGPRSATARARFRAAVELMAESWLWELANHLQHRVPDPIDHIEMRRRTFGSELTMRLARLDHGDAVPDEIYATRTMRGLEDSAADYGGLMNDIFSYQKEIEFEGELNNGVLAVQNFLGCDRDAAVAVVNDLMTSRLRQFEHLAATELPVLCDRFDLDERAREAIRLHVAALRDWMAAILRWHRETDRYAEATLRRRAGRSGLTDLVAPMGLGTAAARITASPGLGTLGRPAG</sequence>
<evidence type="ECO:0000256" key="2">
    <source>
        <dbReference type="RuleBase" id="RU366034"/>
    </source>
</evidence>
<dbReference type="InterPro" id="IPR008949">
    <property type="entry name" value="Isoprenoid_synthase_dom_sf"/>
</dbReference>
<dbReference type="GO" id="GO:0010333">
    <property type="term" value="F:terpene synthase activity"/>
    <property type="evidence" value="ECO:0007669"/>
    <property type="project" value="InterPro"/>
</dbReference>
<dbReference type="PANTHER" id="PTHR35201">
    <property type="entry name" value="TERPENE SYNTHASE"/>
    <property type="match status" value="1"/>
</dbReference>
<comment type="caution">
    <text evidence="3">The sequence shown here is derived from an EMBL/GenBank/DDBJ whole genome shotgun (WGS) entry which is preliminary data.</text>
</comment>
<dbReference type="RefSeq" id="WP_111870666.1">
    <property type="nucleotide sequence ID" value="NZ_QLYX01000014.1"/>
</dbReference>
<accession>A0A365GZB0</accession>
<dbReference type="InterPro" id="IPR034686">
    <property type="entry name" value="Terpene_cyclase-like_2"/>
</dbReference>
<dbReference type="AlphaFoldDB" id="A0A365GZB0"/>
<comment type="similarity">
    <text evidence="2">Belongs to the terpene synthase family.</text>
</comment>
<dbReference type="Proteomes" id="UP000251891">
    <property type="component" value="Unassembled WGS sequence"/>
</dbReference>
<dbReference type="OrthoDB" id="2989600at2"/>
<evidence type="ECO:0000313" key="4">
    <source>
        <dbReference type="Proteomes" id="UP000251891"/>
    </source>
</evidence>